<comment type="subcellular location">
    <subcellularLocation>
        <location evidence="10">Cell inner membrane</location>
        <topology evidence="10">Peripheral membrane protein</topology>
        <orientation evidence="10">Cytoplasmic side</orientation>
    </subcellularLocation>
</comment>
<dbReference type="RefSeq" id="WP_183970562.1">
    <property type="nucleotide sequence ID" value="NZ_BAABEW010000013.1"/>
</dbReference>
<evidence type="ECO:0000256" key="8">
    <source>
        <dbReference type="ARBA" id="ARBA00023136"/>
    </source>
</evidence>
<dbReference type="EC" id="3.6.1.54" evidence="10"/>
<evidence type="ECO:0000259" key="11">
    <source>
        <dbReference type="Pfam" id="PF00149"/>
    </source>
</evidence>
<feature type="binding site" evidence="10">
    <location>
        <position position="218"/>
    </location>
    <ligand>
        <name>substrate</name>
    </ligand>
</feature>
<feature type="binding site" evidence="10">
    <location>
        <begin position="91"/>
        <end position="92"/>
    </location>
    <ligand>
        <name>substrate</name>
    </ligand>
</feature>
<feature type="binding site" evidence="10">
    <location>
        <position position="187"/>
    </location>
    <ligand>
        <name>substrate</name>
    </ligand>
</feature>
<organism evidence="12 13">
    <name type="scientific">Quisquiliibacterium transsilvanicum</name>
    <dbReference type="NCBI Taxonomy" id="1549638"/>
    <lineage>
        <taxon>Bacteria</taxon>
        <taxon>Pseudomonadati</taxon>
        <taxon>Pseudomonadota</taxon>
        <taxon>Betaproteobacteria</taxon>
        <taxon>Burkholderiales</taxon>
        <taxon>Burkholderiaceae</taxon>
        <taxon>Quisquiliibacterium</taxon>
    </lineage>
</organism>
<keyword evidence="2 10" id="KW-0444">Lipid biosynthesis</keyword>
<feature type="binding site" evidence="10">
    <location>
        <position position="183"/>
    </location>
    <ligand>
        <name>substrate</name>
    </ligand>
</feature>
<feature type="binding site" evidence="10">
    <location>
        <position position="91"/>
    </location>
    <ligand>
        <name>Mn(2+)</name>
        <dbReference type="ChEBI" id="CHEBI:29035"/>
        <label>2</label>
    </ligand>
</feature>
<feature type="binding site" evidence="10">
    <location>
        <position position="218"/>
    </location>
    <ligand>
        <name>Mn(2+)</name>
        <dbReference type="ChEBI" id="CHEBI:29035"/>
        <label>2</label>
    </ligand>
</feature>
<feature type="binding site" evidence="10">
    <location>
        <position position="137"/>
    </location>
    <ligand>
        <name>Mn(2+)</name>
        <dbReference type="ChEBI" id="CHEBI:29035"/>
        <label>2</label>
    </ligand>
</feature>
<dbReference type="GO" id="GO:0005737">
    <property type="term" value="C:cytoplasm"/>
    <property type="evidence" value="ECO:0007669"/>
    <property type="project" value="InterPro"/>
</dbReference>
<evidence type="ECO:0000313" key="12">
    <source>
        <dbReference type="EMBL" id="MBB5273692.1"/>
    </source>
</evidence>
<dbReference type="AlphaFoldDB" id="A0A7W8HKE0"/>
<sequence length="262" mass="28440">MTEPRRIEVRPDDRALFASDMHLGGHDPATAEFFLERLRLLAPGATHLFLLGDLFEAWVGDDWADAVCQRTIDALAGLSRGGCRIHVMRGNRDFLLDVPLPPSPTQAGAGFAARTGATMLPDPCVISLFGESALLAHGDALCTDDGDYQRFRALTRDPSWQRAFLDKPIDERIAIAQDLRARSELSKTAKAEYIMDVNADAVDAAMRSACVRLLIHGHTHRPARHAIVLDGAPAMRIVLPDWDAAQGRGGMLAVTAAGIEDA</sequence>
<name>A0A7W8HKE0_9BURK</name>
<keyword evidence="6 10" id="KW-0378">Hydrolase</keyword>
<feature type="binding site" evidence="10">
    <location>
        <position position="20"/>
    </location>
    <ligand>
        <name>Mn(2+)</name>
        <dbReference type="ChEBI" id="CHEBI:29035"/>
        <label>1</label>
    </ligand>
</feature>
<feature type="binding site" evidence="10">
    <location>
        <position position="53"/>
    </location>
    <ligand>
        <name>Mn(2+)</name>
        <dbReference type="ChEBI" id="CHEBI:29035"/>
        <label>2</label>
    </ligand>
</feature>
<feature type="binding site" evidence="10">
    <location>
        <position position="190"/>
    </location>
    <ligand>
        <name>substrate</name>
    </ligand>
</feature>
<dbReference type="HAMAP" id="MF_00575">
    <property type="entry name" value="LpxH"/>
    <property type="match status" value="1"/>
</dbReference>
<feature type="binding site" evidence="10">
    <location>
        <position position="145"/>
    </location>
    <ligand>
        <name>substrate</name>
    </ligand>
</feature>
<dbReference type="PANTHER" id="PTHR34990">
    <property type="entry name" value="UDP-2,3-DIACYLGLUCOSAMINE HYDROLASE-RELATED"/>
    <property type="match status" value="1"/>
</dbReference>
<feature type="binding site" evidence="10">
    <location>
        <position position="22"/>
    </location>
    <ligand>
        <name>Mn(2+)</name>
        <dbReference type="ChEBI" id="CHEBI:29035"/>
        <label>1</label>
    </ligand>
</feature>
<keyword evidence="7 10" id="KW-0443">Lipid metabolism</keyword>
<comment type="caution">
    <text evidence="12">The sequence shown here is derived from an EMBL/GenBank/DDBJ whole genome shotgun (WGS) entry which is preliminary data.</text>
</comment>
<dbReference type="UniPathway" id="UPA00359">
    <property type="reaction ID" value="UER00480"/>
</dbReference>
<dbReference type="InterPro" id="IPR004843">
    <property type="entry name" value="Calcineurin-like_PHP"/>
</dbReference>
<reference evidence="12 13" key="1">
    <citation type="submission" date="2020-08" db="EMBL/GenBank/DDBJ databases">
        <title>Genomic Encyclopedia of Type Strains, Phase IV (KMG-IV): sequencing the most valuable type-strain genomes for metagenomic binning, comparative biology and taxonomic classification.</title>
        <authorList>
            <person name="Goeker M."/>
        </authorList>
    </citation>
    <scope>NUCLEOTIDE SEQUENCE [LARGE SCALE GENOMIC DNA]</scope>
    <source>
        <strain evidence="12 13">DSM 29781</strain>
    </source>
</reference>
<proteinExistence type="inferred from homology"/>
<gene>
    <name evidence="10" type="primary">lpxH</name>
    <name evidence="12" type="ORF">HNQ70_003723</name>
</gene>
<keyword evidence="3 10" id="KW-0997">Cell inner membrane</keyword>
<dbReference type="InterPro" id="IPR029052">
    <property type="entry name" value="Metallo-depent_PP-like"/>
</dbReference>
<dbReference type="CDD" id="cd07398">
    <property type="entry name" value="MPP_YbbF-LpxH"/>
    <property type="match status" value="1"/>
</dbReference>
<keyword evidence="9 10" id="KW-0464">Manganese</keyword>
<evidence type="ECO:0000256" key="10">
    <source>
        <dbReference type="HAMAP-Rule" id="MF_00575"/>
    </source>
</evidence>
<dbReference type="InterPro" id="IPR043461">
    <property type="entry name" value="LpxH-like"/>
</dbReference>
<keyword evidence="4 10" id="KW-0441">Lipid A biosynthesis</keyword>
<dbReference type="GO" id="GO:0008758">
    <property type="term" value="F:UDP-2,3-diacylglucosamine hydrolase activity"/>
    <property type="evidence" value="ECO:0007669"/>
    <property type="project" value="UniProtKB-UniRule"/>
</dbReference>
<comment type="catalytic activity">
    <reaction evidence="10">
        <text>UDP-2-N,3-O-bis[(3R)-3-hydroxytetradecanoyl]-alpha-D-glucosamine + H2O = 2-N,3-O-bis[(3R)-3-hydroxytetradecanoyl]-alpha-D-glucosaminyl 1-phosphate + UMP + 2 H(+)</text>
        <dbReference type="Rhea" id="RHEA:25213"/>
        <dbReference type="ChEBI" id="CHEBI:15377"/>
        <dbReference type="ChEBI" id="CHEBI:15378"/>
        <dbReference type="ChEBI" id="CHEBI:57865"/>
        <dbReference type="ChEBI" id="CHEBI:57957"/>
        <dbReference type="ChEBI" id="CHEBI:78847"/>
        <dbReference type="EC" id="3.6.1.54"/>
    </reaction>
</comment>
<evidence type="ECO:0000256" key="3">
    <source>
        <dbReference type="ARBA" id="ARBA00022519"/>
    </source>
</evidence>
<dbReference type="SUPFAM" id="SSF56300">
    <property type="entry name" value="Metallo-dependent phosphatases"/>
    <property type="match status" value="1"/>
</dbReference>
<keyword evidence="5 10" id="KW-0479">Metal-binding</keyword>
<comment type="similarity">
    <text evidence="10">Belongs to the LpxH family.</text>
</comment>
<dbReference type="PANTHER" id="PTHR34990:SF1">
    <property type="entry name" value="UDP-2,3-DIACYLGLUCOSAMINE HYDROLASE"/>
    <property type="match status" value="1"/>
</dbReference>
<feature type="binding site" evidence="10">
    <location>
        <position position="53"/>
    </location>
    <ligand>
        <name>Mn(2+)</name>
        <dbReference type="ChEBI" id="CHEBI:29035"/>
        <label>1</label>
    </ligand>
</feature>
<dbReference type="NCBIfam" id="TIGR01854">
    <property type="entry name" value="lipid_A_lpxH"/>
    <property type="match status" value="1"/>
</dbReference>
<keyword evidence="1 10" id="KW-1003">Cell membrane</keyword>
<dbReference type="GO" id="GO:0030145">
    <property type="term" value="F:manganese ion binding"/>
    <property type="evidence" value="ECO:0007669"/>
    <property type="project" value="UniProtKB-UniRule"/>
</dbReference>
<dbReference type="Proteomes" id="UP000532440">
    <property type="component" value="Unassembled WGS sequence"/>
</dbReference>
<protein>
    <recommendedName>
        <fullName evidence="10">UDP-2,3-diacylglucosamine hydrolase</fullName>
        <ecNumber evidence="10">3.6.1.54</ecNumber>
    </recommendedName>
    <alternativeName>
        <fullName evidence="10">UDP-2,3-diacylglucosamine diphosphatase</fullName>
    </alternativeName>
</protein>
<feature type="binding site" evidence="10">
    <location>
        <position position="220"/>
    </location>
    <ligand>
        <name>Mn(2+)</name>
        <dbReference type="ChEBI" id="CHEBI:29035"/>
        <label>1</label>
    </ligand>
</feature>
<dbReference type="EMBL" id="JACHGB010000008">
    <property type="protein sequence ID" value="MBB5273692.1"/>
    <property type="molecule type" value="Genomic_DNA"/>
</dbReference>
<evidence type="ECO:0000256" key="1">
    <source>
        <dbReference type="ARBA" id="ARBA00022475"/>
    </source>
</evidence>
<dbReference type="Pfam" id="PF00149">
    <property type="entry name" value="Metallophos"/>
    <property type="match status" value="1"/>
</dbReference>
<dbReference type="GO" id="GO:0009245">
    <property type="term" value="P:lipid A biosynthetic process"/>
    <property type="evidence" value="ECO:0007669"/>
    <property type="project" value="UniProtKB-UniRule"/>
</dbReference>
<comment type="cofactor">
    <cofactor evidence="10">
        <name>Mn(2+)</name>
        <dbReference type="ChEBI" id="CHEBI:29035"/>
    </cofactor>
    <text evidence="10">Binds 2 Mn(2+) ions per subunit in a binuclear metal center.</text>
</comment>
<dbReference type="NCBIfam" id="NF003743">
    <property type="entry name" value="PRK05340.1"/>
    <property type="match status" value="1"/>
</dbReference>
<feature type="domain" description="Calcineurin-like phosphoesterase" evidence="11">
    <location>
        <begin position="15"/>
        <end position="222"/>
    </location>
</feature>
<comment type="function">
    <text evidence="10">Hydrolyzes the pyrophosphate bond of UDP-2,3-diacylglucosamine to yield 2,3-diacylglucosamine 1-phosphate (lipid X) and UMP by catalyzing the attack of water at the alpha-P atom. Involved in the biosynthesis of lipid A, a phosphorylated glycolipid that anchors the lipopolysaccharide to the outer membrane of the cell.</text>
</comment>
<evidence type="ECO:0000256" key="4">
    <source>
        <dbReference type="ARBA" id="ARBA00022556"/>
    </source>
</evidence>
<evidence type="ECO:0000256" key="6">
    <source>
        <dbReference type="ARBA" id="ARBA00022801"/>
    </source>
</evidence>
<keyword evidence="13" id="KW-1185">Reference proteome</keyword>
<evidence type="ECO:0000256" key="5">
    <source>
        <dbReference type="ARBA" id="ARBA00022723"/>
    </source>
</evidence>
<accession>A0A7W8HKE0</accession>
<dbReference type="InterPro" id="IPR010138">
    <property type="entry name" value="UDP-diacylglucosamine_Hdrlase"/>
</dbReference>
<dbReference type="Gene3D" id="3.60.21.10">
    <property type="match status" value="1"/>
</dbReference>
<evidence type="ECO:0000256" key="2">
    <source>
        <dbReference type="ARBA" id="ARBA00022516"/>
    </source>
</evidence>
<comment type="pathway">
    <text evidence="10">Glycolipid biosynthesis; lipid IV(A) biosynthesis; lipid IV(A) from (3R)-3-hydroxytetradecanoyl-[acyl-carrier-protein] and UDP-N-acetyl-alpha-D-glucosamine: step 4/6.</text>
</comment>
<keyword evidence="8 10" id="KW-0472">Membrane</keyword>
<evidence type="ECO:0000313" key="13">
    <source>
        <dbReference type="Proteomes" id="UP000532440"/>
    </source>
</evidence>
<evidence type="ECO:0000256" key="7">
    <source>
        <dbReference type="ARBA" id="ARBA00023098"/>
    </source>
</evidence>
<dbReference type="GO" id="GO:0019897">
    <property type="term" value="C:extrinsic component of plasma membrane"/>
    <property type="evidence" value="ECO:0007669"/>
    <property type="project" value="UniProtKB-UniRule"/>
</dbReference>
<evidence type="ECO:0000256" key="9">
    <source>
        <dbReference type="ARBA" id="ARBA00023211"/>
    </source>
</evidence>